<keyword evidence="1" id="KW-0812">Transmembrane</keyword>
<dbReference type="AlphaFoldDB" id="A0AB73BM05"/>
<keyword evidence="1" id="KW-0472">Membrane</keyword>
<feature type="transmembrane region" description="Helical" evidence="1">
    <location>
        <begin position="6"/>
        <end position="27"/>
    </location>
</feature>
<dbReference type="RefSeq" id="WP_149613296.1">
    <property type="nucleotide sequence ID" value="NZ_SEUK01000031.1"/>
</dbReference>
<dbReference type="Proteomes" id="UP000324162">
    <property type="component" value="Unassembled WGS sequence"/>
</dbReference>
<dbReference type="EMBL" id="SEUK01000031">
    <property type="protein sequence ID" value="KAA1165468.1"/>
    <property type="molecule type" value="Genomic_DNA"/>
</dbReference>
<protein>
    <submittedName>
        <fullName evidence="2">DUF2730 family protein</fullName>
    </submittedName>
</protein>
<accession>A0AB73BM05</accession>
<dbReference type="InterPro" id="IPR020269">
    <property type="entry name" value="Phage_Mu_Releasin"/>
</dbReference>
<comment type="caution">
    <text evidence="2">The sequence shown here is derived from an EMBL/GenBank/DDBJ whole genome shotgun (WGS) entry which is preliminary data.</text>
</comment>
<evidence type="ECO:0000256" key="1">
    <source>
        <dbReference type="SAM" id="Phobius"/>
    </source>
</evidence>
<evidence type="ECO:0000313" key="2">
    <source>
        <dbReference type="EMBL" id="KAA1165468.1"/>
    </source>
</evidence>
<reference evidence="2 3" key="1">
    <citation type="submission" date="2019-01" db="EMBL/GenBank/DDBJ databases">
        <title>Genome sequences of marine Pseudoalteromonas species.</title>
        <authorList>
            <person name="Boraston A.B."/>
            <person name="Hehemann J.-H."/>
            <person name="Vickers C.J."/>
            <person name="Salama-Alber O."/>
            <person name="Abe K."/>
            <person name="Hettle A.J."/>
        </authorList>
    </citation>
    <scope>NUCLEOTIDE SEQUENCE [LARGE SCALE GENOMIC DNA]</scope>
    <source>
        <strain evidence="2 3">PS42</strain>
    </source>
</reference>
<organism evidence="2 3">
    <name type="scientific">Pseudoalteromonas fuliginea</name>
    <dbReference type="NCBI Taxonomy" id="1872678"/>
    <lineage>
        <taxon>Bacteria</taxon>
        <taxon>Pseudomonadati</taxon>
        <taxon>Pseudomonadota</taxon>
        <taxon>Gammaproteobacteria</taxon>
        <taxon>Alteromonadales</taxon>
        <taxon>Pseudoalteromonadaceae</taxon>
        <taxon>Pseudoalteromonas</taxon>
    </lineage>
</organism>
<keyword evidence="1" id="KW-1133">Transmembrane helix</keyword>
<dbReference type="Pfam" id="PF10805">
    <property type="entry name" value="DUF2730"/>
    <property type="match status" value="1"/>
</dbReference>
<gene>
    <name evidence="2" type="ORF">EU508_00615</name>
</gene>
<sequence length="107" mass="11968">MDFILEWYKAFLTVGVAIVGAAALAWLRSTFVTKKAHDDVSKALESRLSAVEKTIEDLPNSDDLHELDKRLIEVSGKIDGLNPQLTDIKRLTDLLMENELRGTRNGD</sequence>
<proteinExistence type="predicted"/>
<evidence type="ECO:0000313" key="3">
    <source>
        <dbReference type="Proteomes" id="UP000324162"/>
    </source>
</evidence>
<name>A0AB73BM05_9GAMM</name>